<dbReference type="InterPro" id="IPR011607">
    <property type="entry name" value="MGS-like_dom"/>
</dbReference>
<evidence type="ECO:0000256" key="9">
    <source>
        <dbReference type="ARBA" id="ARBA00050687"/>
    </source>
</evidence>
<keyword evidence="4 10" id="KW-0808">Transferase</keyword>
<sequence length="520" mass="56946">MNKIKRALMSVSDKSGIADFARALTDMGVEILTTGGTARLLEQEKIPFTRVSDYTGFPEMLDGRVKTLHPKIHAGLLAIRNNASHDADLKKHNIQHIDMVVVNLYPFYQTINKAGISHEEIIENIDIGGPTMLRSAAKNYKSVACVCNPKKYSAIIDEMKSSDGKLSEKTLLSLAYDVFCMTSTYDSVISHYFSTVVETGDDNLPDIFSLPLEKIQGLRYGENPHQKAALYKLTTDGNNELTGAEQIQGKELSFNNFIDADAAYRLVCEFTDPAAIIIKHTNPCGAAQSSSLFDAYRRARETDPVSAFGSILAFNAEVGADLAKEITDTFVEAVIAPDYSSEALKLFSAKKNLRILKKGSASTNKLLQFNCDVKRVQGGILIQDSDAAIINKNELKCVTNVKPTEEQIESLLFAWKIVKHVKSNAIVLATGTETVGVGAGQMSRIDSSMIAANKAQKPLENLVMASDAFFPFRDNVDEAAKHGVKAIIQPGGSIRDQEVIDACNEHGIAMVFTGMRHFKH</sequence>
<dbReference type="CDD" id="cd01421">
    <property type="entry name" value="IMPCH"/>
    <property type="match status" value="1"/>
</dbReference>
<dbReference type="Gene3D" id="3.40.140.20">
    <property type="match status" value="2"/>
</dbReference>
<dbReference type="InterPro" id="IPR036914">
    <property type="entry name" value="MGS-like_dom_sf"/>
</dbReference>
<evidence type="ECO:0000256" key="10">
    <source>
        <dbReference type="HAMAP-Rule" id="MF_00139"/>
    </source>
</evidence>
<evidence type="ECO:0000256" key="4">
    <source>
        <dbReference type="ARBA" id="ARBA00022679"/>
    </source>
</evidence>
<dbReference type="GO" id="GO:0005829">
    <property type="term" value="C:cytosol"/>
    <property type="evidence" value="ECO:0007669"/>
    <property type="project" value="TreeGrafter"/>
</dbReference>
<dbReference type="GO" id="GO:0003937">
    <property type="term" value="F:IMP cyclohydrolase activity"/>
    <property type="evidence" value="ECO:0007669"/>
    <property type="project" value="UniProtKB-UniRule"/>
</dbReference>
<evidence type="ECO:0000256" key="8">
    <source>
        <dbReference type="ARBA" id="ARBA00050488"/>
    </source>
</evidence>
<dbReference type="FunFam" id="3.40.50.1380:FF:000001">
    <property type="entry name" value="Bifunctional purine biosynthesis protein PurH"/>
    <property type="match status" value="1"/>
</dbReference>
<evidence type="ECO:0000256" key="6">
    <source>
        <dbReference type="ARBA" id="ARBA00022801"/>
    </source>
</evidence>
<dbReference type="EMBL" id="QZJZ01000093">
    <property type="protein sequence ID" value="RJP56580.1"/>
    <property type="molecule type" value="Genomic_DNA"/>
</dbReference>
<feature type="domain" description="MGS-like" evidence="11">
    <location>
        <begin position="1"/>
        <end position="147"/>
    </location>
</feature>
<accession>A0A3A4QRB4</accession>
<dbReference type="GO" id="GO:0004643">
    <property type="term" value="F:phosphoribosylaminoimidazolecarboxamide formyltransferase activity"/>
    <property type="evidence" value="ECO:0007669"/>
    <property type="project" value="UniProtKB-UniRule"/>
</dbReference>
<dbReference type="NCBIfam" id="TIGR00355">
    <property type="entry name" value="purH"/>
    <property type="match status" value="1"/>
</dbReference>
<protein>
    <recommendedName>
        <fullName evidence="10">Bifunctional purine biosynthesis protein PurH</fullName>
    </recommendedName>
    <domain>
        <recommendedName>
            <fullName evidence="10">Phosphoribosylaminoimidazolecarboxamide formyltransferase</fullName>
            <ecNumber evidence="10">2.1.2.3</ecNumber>
        </recommendedName>
        <alternativeName>
            <fullName evidence="10">AICAR transformylase</fullName>
        </alternativeName>
    </domain>
    <domain>
        <recommendedName>
            <fullName evidence="10">IMP cyclohydrolase</fullName>
            <ecNumber evidence="10">3.5.4.10</ecNumber>
        </recommendedName>
        <alternativeName>
            <fullName evidence="10">ATIC</fullName>
        </alternativeName>
        <alternativeName>
            <fullName evidence="10">IMP synthase</fullName>
        </alternativeName>
        <alternativeName>
            <fullName evidence="10">Inosinicase</fullName>
        </alternativeName>
    </domain>
</protein>
<comment type="catalytic activity">
    <reaction evidence="8 10">
        <text>(6R)-10-formyltetrahydrofolate + 5-amino-1-(5-phospho-beta-D-ribosyl)imidazole-4-carboxamide = 5-formamido-1-(5-phospho-D-ribosyl)imidazole-4-carboxamide + (6S)-5,6,7,8-tetrahydrofolate</text>
        <dbReference type="Rhea" id="RHEA:22192"/>
        <dbReference type="ChEBI" id="CHEBI:57453"/>
        <dbReference type="ChEBI" id="CHEBI:58467"/>
        <dbReference type="ChEBI" id="CHEBI:58475"/>
        <dbReference type="ChEBI" id="CHEBI:195366"/>
        <dbReference type="EC" id="2.1.2.3"/>
    </reaction>
</comment>
<dbReference type="SMART" id="SM00851">
    <property type="entry name" value="MGS"/>
    <property type="match status" value="1"/>
</dbReference>
<evidence type="ECO:0000256" key="1">
    <source>
        <dbReference type="ARBA" id="ARBA00004844"/>
    </source>
</evidence>
<reference evidence="12 13" key="1">
    <citation type="journal article" date="2017" name="ISME J.">
        <title>Energy and carbon metabolisms in a deep terrestrial subsurface fluid microbial community.</title>
        <authorList>
            <person name="Momper L."/>
            <person name="Jungbluth S.P."/>
            <person name="Lee M.D."/>
            <person name="Amend J.P."/>
        </authorList>
    </citation>
    <scope>NUCLEOTIDE SEQUENCE [LARGE SCALE GENOMIC DNA]</scope>
    <source>
        <strain evidence="12">SURF_26</strain>
    </source>
</reference>
<comment type="catalytic activity">
    <reaction evidence="9 10">
        <text>IMP + H2O = 5-formamido-1-(5-phospho-D-ribosyl)imidazole-4-carboxamide</text>
        <dbReference type="Rhea" id="RHEA:18445"/>
        <dbReference type="ChEBI" id="CHEBI:15377"/>
        <dbReference type="ChEBI" id="CHEBI:58053"/>
        <dbReference type="ChEBI" id="CHEBI:58467"/>
        <dbReference type="EC" id="3.5.4.10"/>
    </reaction>
</comment>
<dbReference type="SUPFAM" id="SSF53927">
    <property type="entry name" value="Cytidine deaminase-like"/>
    <property type="match status" value="1"/>
</dbReference>
<comment type="domain">
    <text evidence="10">The IMP cyclohydrolase activity resides in the N-terminal region.</text>
</comment>
<dbReference type="InterPro" id="IPR016193">
    <property type="entry name" value="Cytidine_deaminase-like"/>
</dbReference>
<evidence type="ECO:0000256" key="3">
    <source>
        <dbReference type="ARBA" id="ARBA00007667"/>
    </source>
</evidence>
<dbReference type="Proteomes" id="UP000266426">
    <property type="component" value="Unassembled WGS sequence"/>
</dbReference>
<proteinExistence type="inferred from homology"/>
<gene>
    <name evidence="10 12" type="primary">purH</name>
    <name evidence="12" type="ORF">C4541_12020</name>
</gene>
<dbReference type="Gene3D" id="3.40.50.1380">
    <property type="entry name" value="Methylglyoxal synthase-like domain"/>
    <property type="match status" value="1"/>
</dbReference>
<comment type="caution">
    <text evidence="12">The sequence shown here is derived from an EMBL/GenBank/DDBJ whole genome shotgun (WGS) entry which is preliminary data.</text>
</comment>
<organism evidence="12 13">
    <name type="scientific">Candidatus Auribacter fodinae</name>
    <dbReference type="NCBI Taxonomy" id="2093366"/>
    <lineage>
        <taxon>Bacteria</taxon>
        <taxon>Pseudomonadati</taxon>
        <taxon>Candidatus Auribacterota</taxon>
        <taxon>Candidatus Auribacteria</taxon>
        <taxon>Candidatus Auribacterales</taxon>
        <taxon>Candidatus Auribacteraceae</taxon>
        <taxon>Candidatus Auribacter</taxon>
    </lineage>
</organism>
<name>A0A3A4QRB4_9BACT</name>
<evidence type="ECO:0000256" key="5">
    <source>
        <dbReference type="ARBA" id="ARBA00022755"/>
    </source>
</evidence>
<evidence type="ECO:0000313" key="13">
    <source>
        <dbReference type="Proteomes" id="UP000266426"/>
    </source>
</evidence>
<evidence type="ECO:0000313" key="12">
    <source>
        <dbReference type="EMBL" id="RJP56580.1"/>
    </source>
</evidence>
<dbReference type="Pfam" id="PF02142">
    <property type="entry name" value="MGS"/>
    <property type="match status" value="1"/>
</dbReference>
<dbReference type="SMART" id="SM00798">
    <property type="entry name" value="AICARFT_IMPCHas"/>
    <property type="match status" value="1"/>
</dbReference>
<comment type="pathway">
    <text evidence="2 10">Purine metabolism; IMP biosynthesis via de novo pathway; 5-formamido-1-(5-phospho-D-ribosyl)imidazole-4-carboxamide from 5-amino-1-(5-phospho-D-ribosyl)imidazole-4-carboxamide (10-formyl THF route): step 1/1.</text>
</comment>
<dbReference type="AlphaFoldDB" id="A0A3A4QRB4"/>
<dbReference type="PROSITE" id="PS51855">
    <property type="entry name" value="MGS"/>
    <property type="match status" value="1"/>
</dbReference>
<evidence type="ECO:0000256" key="2">
    <source>
        <dbReference type="ARBA" id="ARBA00004954"/>
    </source>
</evidence>
<comment type="similarity">
    <text evidence="3 10">Belongs to the PurH family.</text>
</comment>
<dbReference type="PANTHER" id="PTHR11692:SF0">
    <property type="entry name" value="BIFUNCTIONAL PURINE BIOSYNTHESIS PROTEIN ATIC"/>
    <property type="match status" value="1"/>
</dbReference>
<dbReference type="HAMAP" id="MF_00139">
    <property type="entry name" value="PurH"/>
    <property type="match status" value="1"/>
</dbReference>
<dbReference type="FunFam" id="3.40.140.20:FF:000001">
    <property type="entry name" value="Bifunctional purine biosynthesis protein PurH"/>
    <property type="match status" value="1"/>
</dbReference>
<dbReference type="PANTHER" id="PTHR11692">
    <property type="entry name" value="BIFUNCTIONAL PURINE BIOSYNTHESIS PROTEIN PURH"/>
    <property type="match status" value="1"/>
</dbReference>
<dbReference type="PIRSF" id="PIRSF000414">
    <property type="entry name" value="AICARFT_IMPCHas"/>
    <property type="match status" value="1"/>
</dbReference>
<dbReference type="EC" id="2.1.2.3" evidence="10"/>
<dbReference type="EC" id="3.5.4.10" evidence="10"/>
<keyword evidence="7 10" id="KW-0511">Multifunctional enzyme</keyword>
<dbReference type="GO" id="GO:0006189">
    <property type="term" value="P:'de novo' IMP biosynthetic process"/>
    <property type="evidence" value="ECO:0007669"/>
    <property type="project" value="UniProtKB-UniRule"/>
</dbReference>
<comment type="pathway">
    <text evidence="1 10">Purine metabolism; IMP biosynthesis via de novo pathway; IMP from 5-formamido-1-(5-phospho-D-ribosyl)imidazole-4-carboxamide: step 1/1.</text>
</comment>
<dbReference type="InterPro" id="IPR002695">
    <property type="entry name" value="PurH-like"/>
</dbReference>
<dbReference type="NCBIfam" id="NF002049">
    <property type="entry name" value="PRK00881.1"/>
    <property type="match status" value="1"/>
</dbReference>
<evidence type="ECO:0000256" key="7">
    <source>
        <dbReference type="ARBA" id="ARBA00023268"/>
    </source>
</evidence>
<evidence type="ECO:0000259" key="11">
    <source>
        <dbReference type="PROSITE" id="PS51855"/>
    </source>
</evidence>
<dbReference type="UniPathway" id="UPA00074">
    <property type="reaction ID" value="UER00133"/>
</dbReference>
<dbReference type="SUPFAM" id="SSF52335">
    <property type="entry name" value="Methylglyoxal synthase-like"/>
    <property type="match status" value="1"/>
</dbReference>
<keyword evidence="6 10" id="KW-0378">Hydrolase</keyword>
<keyword evidence="5 10" id="KW-0658">Purine biosynthesis</keyword>
<dbReference type="InterPro" id="IPR024051">
    <property type="entry name" value="AICAR_Tfase_dup_dom_sf"/>
</dbReference>
<dbReference type="Pfam" id="PF01808">
    <property type="entry name" value="AICARFT_IMPCHas"/>
    <property type="match status" value="1"/>
</dbReference>